<feature type="transmembrane region" description="Helical" evidence="1">
    <location>
        <begin position="62"/>
        <end position="83"/>
    </location>
</feature>
<feature type="chain" id="PRO_5009186191" description="Conjugal transfer protein TrbC" evidence="2">
    <location>
        <begin position="47"/>
        <end position="128"/>
    </location>
</feature>
<keyword evidence="1" id="KW-0812">Transmembrane</keyword>
<comment type="caution">
    <text evidence="3">The sequence shown here is derived from an EMBL/GenBank/DDBJ whole genome shotgun (WGS) entry which is preliminary data.</text>
</comment>
<name>A0A1E5T7K7_9FLAO</name>
<accession>A0A1E5T7K7</accession>
<evidence type="ECO:0000256" key="1">
    <source>
        <dbReference type="SAM" id="Phobius"/>
    </source>
</evidence>
<evidence type="ECO:0000256" key="2">
    <source>
        <dbReference type="SAM" id="SignalP"/>
    </source>
</evidence>
<feature type="transmembrane region" description="Helical" evidence="1">
    <location>
        <begin position="95"/>
        <end position="117"/>
    </location>
</feature>
<reference evidence="3 4" key="1">
    <citation type="submission" date="2016-05" db="EMBL/GenBank/DDBJ databases">
        <title>Draft Genome Sequence of Algibacter sp. Strain SK-16 Isolated from the Surface Water of Aburatsubo Inlet.</title>
        <authorList>
            <person name="Wong S.-K."/>
            <person name="Yoshizawa S."/>
            <person name="Nakajima Y."/>
            <person name="Ogura Y."/>
            <person name="Tetsuya H."/>
            <person name="Hamasaki K."/>
        </authorList>
    </citation>
    <scope>NUCLEOTIDE SEQUENCE [LARGE SCALE GENOMIC DNA]</scope>
    <source>
        <strain evidence="3 4">SK-16</strain>
    </source>
</reference>
<evidence type="ECO:0008006" key="5">
    <source>
        <dbReference type="Google" id="ProtNLM"/>
    </source>
</evidence>
<dbReference type="OrthoDB" id="1441378at2"/>
<proteinExistence type="predicted"/>
<keyword evidence="1" id="KW-0472">Membrane</keyword>
<dbReference type="RefSeq" id="WP_069830853.1">
    <property type="nucleotide sequence ID" value="NZ_MDJD01000048.1"/>
</dbReference>
<gene>
    <name evidence="3" type="ORF">A8C32_18175</name>
</gene>
<keyword evidence="1" id="KW-1133">Transmembrane helix</keyword>
<organism evidence="3 4">
    <name type="scientific">Flavivirga aquatica</name>
    <dbReference type="NCBI Taxonomy" id="1849968"/>
    <lineage>
        <taxon>Bacteria</taxon>
        <taxon>Pseudomonadati</taxon>
        <taxon>Bacteroidota</taxon>
        <taxon>Flavobacteriia</taxon>
        <taxon>Flavobacteriales</taxon>
        <taxon>Flavobacteriaceae</taxon>
        <taxon>Flavivirga</taxon>
    </lineage>
</organism>
<sequence length="128" mass="14067">MKTKKQNLTIKNLKALDVKSIKSKIKTPKLICTVLLVLLHVAPAFAQVTDVENQLGIWGDNIKTILNAVVGIFSIGGGFLIFIQYMQGNEQAQKNFIRFIIGLAIFGLVALIANIFLPGADNNVDWDV</sequence>
<feature type="signal peptide" evidence="2">
    <location>
        <begin position="1"/>
        <end position="46"/>
    </location>
</feature>
<evidence type="ECO:0000313" key="4">
    <source>
        <dbReference type="Proteomes" id="UP000095713"/>
    </source>
</evidence>
<dbReference type="STRING" id="1849968.A8C32_18175"/>
<dbReference type="Proteomes" id="UP000095713">
    <property type="component" value="Unassembled WGS sequence"/>
</dbReference>
<keyword evidence="2" id="KW-0732">Signal</keyword>
<protein>
    <recommendedName>
        <fullName evidence="5">Conjugal transfer protein TrbC</fullName>
    </recommendedName>
</protein>
<dbReference type="AlphaFoldDB" id="A0A1E5T7K7"/>
<dbReference type="EMBL" id="MDJD01000048">
    <property type="protein sequence ID" value="OEK07364.1"/>
    <property type="molecule type" value="Genomic_DNA"/>
</dbReference>
<evidence type="ECO:0000313" key="3">
    <source>
        <dbReference type="EMBL" id="OEK07364.1"/>
    </source>
</evidence>
<keyword evidence="4" id="KW-1185">Reference proteome</keyword>